<reference evidence="1 2" key="1">
    <citation type="submission" date="2022-01" db="EMBL/GenBank/DDBJ databases">
        <title>Octadecabacter sp. nov., isolated from a marine alga.</title>
        <authorList>
            <person name="Jin M.S."/>
            <person name="Kim H.M."/>
            <person name="Han D.M."/>
            <person name="Jung J.J."/>
            <person name="Jeon C.O."/>
        </authorList>
    </citation>
    <scope>NUCLEOTIDE SEQUENCE [LARGE SCALE GENOMIC DNA]</scope>
    <source>
        <strain evidence="1 2">G9-8</strain>
    </source>
</reference>
<evidence type="ECO:0000313" key="2">
    <source>
        <dbReference type="Proteomes" id="UP001200557"/>
    </source>
</evidence>
<keyword evidence="2" id="KW-1185">Reference proteome</keyword>
<comment type="caution">
    <text evidence="1">The sequence shown here is derived from an EMBL/GenBank/DDBJ whole genome shotgun (WGS) entry which is preliminary data.</text>
</comment>
<proteinExistence type="predicted"/>
<dbReference type="RefSeq" id="WP_235226377.1">
    <property type="nucleotide sequence ID" value="NZ_JAKGAQ010000003.1"/>
</dbReference>
<accession>A0ABS9CYS2</accession>
<dbReference type="EMBL" id="JAKGAQ010000003">
    <property type="protein sequence ID" value="MCF2872051.1"/>
    <property type="molecule type" value="Genomic_DNA"/>
</dbReference>
<dbReference type="Gene3D" id="1.25.40.10">
    <property type="entry name" value="Tetratricopeptide repeat domain"/>
    <property type="match status" value="1"/>
</dbReference>
<protein>
    <submittedName>
        <fullName evidence="1">Tetratricopeptide repeat protein</fullName>
    </submittedName>
</protein>
<dbReference type="InterPro" id="IPR011990">
    <property type="entry name" value="TPR-like_helical_dom_sf"/>
</dbReference>
<gene>
    <name evidence="1" type="ORF">L0664_13330</name>
</gene>
<name>A0ABS9CYS2_9RHOB</name>
<sequence>MAVTRTKLYSVTLGALVLGLAAATLLDLPVDLVEPPPESDELIEAIEAIKSGEAEDEAKANAQEPNVVPMASPCLMRRPRLAVGVDRAWRHGFAAATIATGTTTRAAMLDDLMASAHVDAARWRVDVAFVEMALRADEKEAALAHLANAADRDVPPSCRADEAFFAALLATDRAEAAALLARAVEIDPAFWSALERLALISAEGTGEDAQQCEIDAVRTLESVVQLGALAEKDTQFQRLNRTLEALPANGRTALLRGMILRQTGEREAARAAYQQGLAALGPSHCDGVLRTGLNGMLAATEDEQ</sequence>
<evidence type="ECO:0000313" key="1">
    <source>
        <dbReference type="EMBL" id="MCF2872051.1"/>
    </source>
</evidence>
<dbReference type="Proteomes" id="UP001200557">
    <property type="component" value="Unassembled WGS sequence"/>
</dbReference>
<dbReference type="SUPFAM" id="SSF48452">
    <property type="entry name" value="TPR-like"/>
    <property type="match status" value="1"/>
</dbReference>
<organism evidence="1 2">
    <name type="scientific">Octadecabacter dasysiphoniae</name>
    <dbReference type="NCBI Taxonomy" id="2909341"/>
    <lineage>
        <taxon>Bacteria</taxon>
        <taxon>Pseudomonadati</taxon>
        <taxon>Pseudomonadota</taxon>
        <taxon>Alphaproteobacteria</taxon>
        <taxon>Rhodobacterales</taxon>
        <taxon>Roseobacteraceae</taxon>
        <taxon>Octadecabacter</taxon>
    </lineage>
</organism>